<dbReference type="InterPro" id="IPR039448">
    <property type="entry name" value="Beta_helix"/>
</dbReference>
<dbReference type="InterPro" id="IPR006626">
    <property type="entry name" value="PbH1"/>
</dbReference>
<evidence type="ECO:0000256" key="2">
    <source>
        <dbReference type="ARBA" id="ARBA00022490"/>
    </source>
</evidence>
<organism evidence="8 9">
    <name type="scientific">Haloplasma contractile SSD-17B</name>
    <dbReference type="NCBI Taxonomy" id="1033810"/>
    <lineage>
        <taxon>Bacteria</taxon>
        <taxon>Bacillati</taxon>
        <taxon>Mycoplasmatota</taxon>
        <taxon>Mollicutes</taxon>
        <taxon>Haloplasmatales</taxon>
        <taxon>Haloplasmataceae</taxon>
        <taxon>Haloplasma</taxon>
    </lineage>
</organism>
<protein>
    <submittedName>
        <fullName evidence="8">Cell wall surface anchor family protein</fullName>
    </submittedName>
</protein>
<dbReference type="Gene3D" id="2.160.20.10">
    <property type="entry name" value="Single-stranded right-handed beta-helix, Pectin lyase-like"/>
    <property type="match status" value="6"/>
</dbReference>
<dbReference type="GO" id="GO:0005819">
    <property type="term" value="C:spindle"/>
    <property type="evidence" value="ECO:0007669"/>
    <property type="project" value="UniProtKB-SubCell"/>
</dbReference>
<feature type="domain" description="Pesticidal crystal protein Cry22Aa Ig-like" evidence="6">
    <location>
        <begin position="1840"/>
        <end position="1910"/>
    </location>
</feature>
<evidence type="ECO:0000256" key="1">
    <source>
        <dbReference type="ARBA" id="ARBA00004186"/>
    </source>
</evidence>
<dbReference type="STRING" id="1033810.HLPCO_002908"/>
<keyword evidence="2" id="KW-0963">Cytoplasm</keyword>
<dbReference type="InterPro" id="IPR044056">
    <property type="entry name" value="InlI_Ig-like"/>
</dbReference>
<dbReference type="EMBL" id="AFNU02000017">
    <property type="protein sequence ID" value="ERJ11087.1"/>
    <property type="molecule type" value="Genomic_DNA"/>
</dbReference>
<keyword evidence="3" id="KW-0206">Cytoskeleton</keyword>
<feature type="domain" description="Right handed beta helix" evidence="5">
    <location>
        <begin position="137"/>
        <end position="311"/>
    </location>
</feature>
<gene>
    <name evidence="8" type="ORF">HLPCO_002908</name>
</gene>
<feature type="domain" description="Pesticidal crystal protein Cry22Aa Ig-like" evidence="6">
    <location>
        <begin position="1996"/>
        <end position="2065"/>
    </location>
</feature>
<dbReference type="Pfam" id="PF12708">
    <property type="entry name" value="Pect-lyase_RHGA_epim"/>
    <property type="match status" value="1"/>
</dbReference>
<dbReference type="Pfam" id="PF13229">
    <property type="entry name" value="Beta_helix"/>
    <property type="match status" value="1"/>
</dbReference>
<dbReference type="InterPro" id="IPR011050">
    <property type="entry name" value="Pectin_lyase_fold/virulence"/>
</dbReference>
<reference evidence="8 9" key="2">
    <citation type="journal article" date="2013" name="PLoS ONE">
        <title>INDIGO - INtegrated Data Warehouse of MIcrobial GenOmes with Examples from the Red Sea Extremophiles.</title>
        <authorList>
            <person name="Alam I."/>
            <person name="Antunes A."/>
            <person name="Kamau A.A."/>
            <person name="Ba Alawi W."/>
            <person name="Kalkatawi M."/>
            <person name="Stingl U."/>
            <person name="Bajic V.B."/>
        </authorList>
    </citation>
    <scope>NUCLEOTIDE SEQUENCE [LARGE SCALE GENOMIC DNA]</scope>
    <source>
        <strain evidence="8 9">SSD-17B</strain>
    </source>
</reference>
<name>U2DR85_9MOLU</name>
<dbReference type="InterPro" id="IPR012334">
    <property type="entry name" value="Pectin_lyas_fold"/>
</dbReference>
<dbReference type="NCBIfam" id="NF033932">
    <property type="entry name" value="LapB_rpt_80"/>
    <property type="match status" value="1"/>
</dbReference>
<sequence>MKLNVSRNRKILFILITFVLAFGFMFANSVTSDAEGNFLYVDPSDNTSYSTILDAYNTASDGDIIYVTEGNYELPIIEITKSVTIKGSDKEAVTIRPTADTSSREGWITVLVGATLNLDNVTLDGDGFSIYYGILGQGTINVENTRMMNIKSGKYLGIALRLESGGLIENNYFEQIGRIGIYVSGPMVNDSIIINNTYTGKGDGDWIDYGIEVGRDGHAFIKGNHIFNNTGVAASDGSGSAGILVSSYYGTGPSTAIIDSGNIIENNTIGIGIGYTADDSSDVTIENNIIRSNEYSIVNYGSKLIQAERNYFGTGLERPLNTYGNIDYFPWAVNEERTLFTNNSVDTVVVDDDFINLTTYDHVQVDTDGDGVVEDYYYGVNAFSTVPEAVATAVEGSLVHIEAGSYRLEKTLRIEKGIMLRGVGENLVTLDASDRTGWGILVDQTNVNPVELSGFTLDGANTPNYGIHASGTDGLIIHDITVQNFGEWSTGIDLNTVNNTTLTNVTSINNGGNGINLMNARNVTLDTIMTSGNAWSGIGIMTGKAYFYGHEGTQNVVLKNIEGVTEGIYLEDGNHPDYTVPISYSLNLEDGADVTILSDTIQFAYYGIRDKDTTKELFHTMFFTNLEDAKAMDTSDRYTHVYLNDMTSNTYIVDEQFSLEDAYRVALDGDRIYLTAGTYTLNGTFNINKEISIIGEGTDVVAINYEGTTGYGIKVEASNVELSNFTLNTPNTNSYPVKVQYDHTAGEKVSNINVNTIIVNNNAVSGRTGIDFNGVTNSAIMDVEVYNSGYGNGISLTNSSDITITNVTTSGNAWGGIAVYTKENIDITPGSNNVTIDGVINIAEKNQIYTGEGNGYATTNLTLPVEFDYLVNFAGDSQNYYVNSVEHALLWAQEVAIFGVNATVYEISQDIYYLAEGMDILYTVEQVPEYSFVVLMPGTYTLNSTLTIDKSIGLIGVGSDLVTINYEGPVSGYGMLVESSDVYISGFTFNTPTIELYPFKVQYDQATGTKIGEVMIDGVIINNNPEAGKTGIDFNGVSNSFISNVQVYNSGKGNGIAVTDSNNIYISNVTTSGNAWGGIAIYAAGKYDIPAGTDSIIIEGTNNLSEANQIYTGTGFGTTITNVSVPAEYNYTVLIPGSDSVSYQDSIEGAVALAQSWITKYGVNPIVKSETTAEYYVGEGMDLQQTIDVAEEGATVHLLAGTHRIASTLTIDKGIHLIGEGQDVVTLDASNRNGWGIHLKNSNTSEIELAGFTLIGTNNSNYGIHTGGTQNFSIHDITVKDFSASGIDLNTASIGLVENVTAINNNGNGIQLANAYDVTLRNITTSGNVWAGIGMFTNDPYYYGHEGIDNIILENIDNVSDGIYLEDGNHSEYLVPITYSYDLNDNANVTLLSNKHQIVFDGVRSDGLHQTLFLNNLDDAMTAASMYAKSHYIKDYANNAYHVVEGMSIQRAIDLSEAGDTIYVYPGHYVERSTYDGSDLGLWVNKDDISIIGLDENGTEITDPNNVQATIEAFVQSNWGTNFYITSDNVTIKGLRFVGTESPWQAFVNKVIEVTGNNFTLEASQVDGVEGLYLCGAVYVGDNAATDEDLTTFVSGIGQLNINNNILFGSVSVNNGVGYNTENPQLMIINNVFDDSNQAITYITGVGHSGFDSEAAWRNAPSVLPTVTGNTFNSTASYVLVSYDDDPSRVADLAYIEAFIANNTLQSYTYILNSEEELKYSYIWTNLEQALEYTDVADYVVYSHGSQEMLTQIGSVEFNSLPDYLASNEALLINVESSLNLETVDIYTNINNEGWNVSNGQLLFDKEGDYSLQVKSVDTDGNELIVYNGMISIDFTPPTLTGVEDLFIEVNTVDVNWLEGISANDTLSRMKAIQVDTSNVDLKSKGTYTVTYTVEDFVGNITTETITVTVQDTIAPEITVIEHPTFEIGTTEPNWLDYVTASDLYDQDVTITHDAALVDMNTVGVFTVTVTATDDAGNEATETITVTIKDTIAPVITGHADMTLEIGTIAKDWLDGVSATDNSGEIITVTVDETNVDMNTVETFEITYTATDSEGNVATETVTITIEDTTAPVITGHVDQTFEIGTIAKDWLDGVTATDNSGETIHSNSR</sequence>
<feature type="domain" description="Rhamnogalacturonase A/B/Epimerase-like pectate lyase" evidence="4">
    <location>
        <begin position="1183"/>
        <end position="1346"/>
    </location>
</feature>
<dbReference type="eggNOG" id="COG4932">
    <property type="taxonomic scope" value="Bacteria"/>
</dbReference>
<dbReference type="Pfam" id="PF18981">
    <property type="entry name" value="InlK_D3"/>
    <property type="match status" value="1"/>
</dbReference>
<dbReference type="InterPro" id="IPR032179">
    <property type="entry name" value="Cry22Aa_Ig-like"/>
</dbReference>
<dbReference type="InterPro" id="IPR045140">
    <property type="entry name" value="SHCBP1-like"/>
</dbReference>
<proteinExistence type="predicted"/>
<dbReference type="PANTHER" id="PTHR14695:SF4">
    <property type="entry name" value="PROTEIN NESSUN DORMA"/>
    <property type="match status" value="1"/>
</dbReference>
<dbReference type="InterPro" id="IPR013783">
    <property type="entry name" value="Ig-like_fold"/>
</dbReference>
<accession>U2DR85</accession>
<comment type="caution">
    <text evidence="8">The sequence shown here is derived from an EMBL/GenBank/DDBJ whole genome shotgun (WGS) entry which is preliminary data.</text>
</comment>
<dbReference type="Pfam" id="PF16403">
    <property type="entry name" value="Bact_surface_Ig-like"/>
    <property type="match status" value="2"/>
</dbReference>
<evidence type="ECO:0000259" key="7">
    <source>
        <dbReference type="Pfam" id="PF18981"/>
    </source>
</evidence>
<evidence type="ECO:0000259" key="6">
    <source>
        <dbReference type="Pfam" id="PF16403"/>
    </source>
</evidence>
<dbReference type="Proteomes" id="UP000005707">
    <property type="component" value="Unassembled WGS sequence"/>
</dbReference>
<dbReference type="SMART" id="SM00710">
    <property type="entry name" value="PbH1"/>
    <property type="match status" value="24"/>
</dbReference>
<evidence type="ECO:0000313" key="9">
    <source>
        <dbReference type="Proteomes" id="UP000005707"/>
    </source>
</evidence>
<dbReference type="eggNOG" id="COG5604">
    <property type="taxonomic scope" value="Bacteria"/>
</dbReference>
<feature type="domain" description="Internalin I Ig-like" evidence="7">
    <location>
        <begin position="1930"/>
        <end position="1988"/>
    </location>
</feature>
<dbReference type="InParanoid" id="U2DR85"/>
<keyword evidence="9" id="KW-1185">Reference proteome</keyword>
<dbReference type="eggNOG" id="COG3420">
    <property type="taxonomic scope" value="Bacteria"/>
</dbReference>
<evidence type="ECO:0000256" key="3">
    <source>
        <dbReference type="ARBA" id="ARBA00023212"/>
    </source>
</evidence>
<dbReference type="InterPro" id="IPR024535">
    <property type="entry name" value="RHGA/B-epi-like_pectate_lyase"/>
</dbReference>
<comment type="subcellular location">
    <subcellularLocation>
        <location evidence="1">Cytoplasm</location>
        <location evidence="1">Cytoskeleton</location>
        <location evidence="1">Spindle</location>
    </subcellularLocation>
</comment>
<reference evidence="8 9" key="1">
    <citation type="journal article" date="2011" name="J. Bacteriol.">
        <title>Genome sequence of Haloplasma contractile, an unusual contractile bacterium from a deep-sea anoxic brine lake.</title>
        <authorList>
            <person name="Antunes A."/>
            <person name="Alam I."/>
            <person name="El Dorry H."/>
            <person name="Siam R."/>
            <person name="Robertson A."/>
            <person name="Bajic V.B."/>
            <person name="Stingl U."/>
        </authorList>
    </citation>
    <scope>NUCLEOTIDE SEQUENCE [LARGE SCALE GENOMIC DNA]</scope>
    <source>
        <strain evidence="8 9">SSD-17B</strain>
    </source>
</reference>
<dbReference type="OrthoDB" id="1776524at2"/>
<dbReference type="PANTHER" id="PTHR14695">
    <property type="entry name" value="SHC SH2-DOMAIN BINDING PROTEIN 1-RELATED"/>
    <property type="match status" value="1"/>
</dbReference>
<evidence type="ECO:0000259" key="4">
    <source>
        <dbReference type="Pfam" id="PF12708"/>
    </source>
</evidence>
<evidence type="ECO:0000313" key="8">
    <source>
        <dbReference type="EMBL" id="ERJ11087.1"/>
    </source>
</evidence>
<dbReference type="SUPFAM" id="SSF51126">
    <property type="entry name" value="Pectin lyase-like"/>
    <property type="match status" value="6"/>
</dbReference>
<dbReference type="RefSeq" id="WP_021031193.1">
    <property type="nucleotide sequence ID" value="NZ_AFNU02000017.1"/>
</dbReference>
<dbReference type="Gene3D" id="2.60.40.10">
    <property type="entry name" value="Immunoglobulins"/>
    <property type="match status" value="3"/>
</dbReference>
<evidence type="ECO:0000259" key="5">
    <source>
        <dbReference type="Pfam" id="PF13229"/>
    </source>
</evidence>